<feature type="transmembrane region" description="Helical" evidence="2">
    <location>
        <begin position="29"/>
        <end position="52"/>
    </location>
</feature>
<accession>A0ABU5E0Y1</accession>
<dbReference type="Pfam" id="PF01554">
    <property type="entry name" value="MatE"/>
    <property type="match status" value="2"/>
</dbReference>
<comment type="caution">
    <text evidence="3">The sequence shown here is derived from an EMBL/GenBank/DDBJ whole genome shotgun (WGS) entry which is preliminary data.</text>
</comment>
<feature type="transmembrane region" description="Helical" evidence="2">
    <location>
        <begin position="207"/>
        <end position="229"/>
    </location>
</feature>
<feature type="transmembrane region" description="Helical" evidence="2">
    <location>
        <begin position="260"/>
        <end position="281"/>
    </location>
</feature>
<dbReference type="RefSeq" id="WP_320501327.1">
    <property type="nucleotide sequence ID" value="NZ_JAXCLX010000002.1"/>
</dbReference>
<dbReference type="EMBL" id="JAXCLX010000002">
    <property type="protein sequence ID" value="MDY0872855.1"/>
    <property type="molecule type" value="Genomic_DNA"/>
</dbReference>
<keyword evidence="2" id="KW-0472">Membrane</keyword>
<dbReference type="CDD" id="cd13131">
    <property type="entry name" value="MATE_NorM_like"/>
    <property type="match status" value="1"/>
</dbReference>
<keyword evidence="2" id="KW-1133">Transmembrane helix</keyword>
<name>A0ABU5E0Y1_9PROT</name>
<feature type="transmembrane region" description="Helical" evidence="2">
    <location>
        <begin position="146"/>
        <end position="167"/>
    </location>
</feature>
<feature type="transmembrane region" description="Helical" evidence="2">
    <location>
        <begin position="72"/>
        <end position="93"/>
    </location>
</feature>
<feature type="transmembrane region" description="Helical" evidence="2">
    <location>
        <begin position="105"/>
        <end position="126"/>
    </location>
</feature>
<feature type="transmembrane region" description="Helical" evidence="2">
    <location>
        <begin position="331"/>
        <end position="352"/>
    </location>
</feature>
<dbReference type="NCBIfam" id="TIGR00797">
    <property type="entry name" value="matE"/>
    <property type="match status" value="1"/>
</dbReference>
<keyword evidence="4" id="KW-1185">Reference proteome</keyword>
<feature type="transmembrane region" description="Helical" evidence="2">
    <location>
        <begin position="403"/>
        <end position="425"/>
    </location>
</feature>
<organism evidence="3 4">
    <name type="scientific">Dongia rigui</name>
    <dbReference type="NCBI Taxonomy" id="940149"/>
    <lineage>
        <taxon>Bacteria</taxon>
        <taxon>Pseudomonadati</taxon>
        <taxon>Pseudomonadota</taxon>
        <taxon>Alphaproteobacteria</taxon>
        <taxon>Rhodospirillales</taxon>
        <taxon>Dongiaceae</taxon>
        <taxon>Dongia</taxon>
    </lineage>
</organism>
<feature type="transmembrane region" description="Helical" evidence="2">
    <location>
        <begin position="287"/>
        <end position="310"/>
    </location>
</feature>
<dbReference type="Proteomes" id="UP001271769">
    <property type="component" value="Unassembled WGS sequence"/>
</dbReference>
<feature type="transmembrane region" description="Helical" evidence="2">
    <location>
        <begin position="364"/>
        <end position="382"/>
    </location>
</feature>
<evidence type="ECO:0000256" key="1">
    <source>
        <dbReference type="ARBA" id="ARBA00022448"/>
    </source>
</evidence>
<dbReference type="PANTHER" id="PTHR43298">
    <property type="entry name" value="MULTIDRUG RESISTANCE PROTEIN NORM-RELATED"/>
    <property type="match status" value="1"/>
</dbReference>
<dbReference type="InterPro" id="IPR002528">
    <property type="entry name" value="MATE_fam"/>
</dbReference>
<proteinExistence type="predicted"/>
<evidence type="ECO:0000313" key="3">
    <source>
        <dbReference type="EMBL" id="MDY0872855.1"/>
    </source>
</evidence>
<dbReference type="PANTHER" id="PTHR43298:SF2">
    <property type="entry name" value="FMN_FAD EXPORTER YEEO-RELATED"/>
    <property type="match status" value="1"/>
</dbReference>
<protein>
    <submittedName>
        <fullName evidence="3">MATE family efflux transporter</fullName>
    </submittedName>
</protein>
<keyword evidence="1" id="KW-0813">Transport</keyword>
<evidence type="ECO:0000313" key="4">
    <source>
        <dbReference type="Proteomes" id="UP001271769"/>
    </source>
</evidence>
<gene>
    <name evidence="3" type="ORF">SMD31_13015</name>
</gene>
<reference evidence="3 4" key="1">
    <citation type="journal article" date="2013" name="Antonie Van Leeuwenhoek">
        <title>Dongia rigui sp. nov., isolated from freshwater of a large wetland in Korea.</title>
        <authorList>
            <person name="Baik K.S."/>
            <person name="Hwang Y.M."/>
            <person name="Choi J.S."/>
            <person name="Kwon J."/>
            <person name="Seong C.N."/>
        </authorList>
    </citation>
    <scope>NUCLEOTIDE SEQUENCE [LARGE SCALE GENOMIC DNA]</scope>
    <source>
        <strain evidence="3 4">04SU4-P</strain>
    </source>
</reference>
<feature type="transmembrane region" description="Helical" evidence="2">
    <location>
        <begin position="431"/>
        <end position="453"/>
    </location>
</feature>
<keyword evidence="2" id="KW-0812">Transmembrane</keyword>
<sequence>MSPLRVPGPGEGTQPASPAPLSYHLKRTVALALPVMAARAGLVIMFTVNAIFCGWQGTAALADLGAAAIPQVTLMVVGVGLLIGTIILTAQAAGSERYLECGRALRAGLTIACGIGIVFMLVLSPAESLLRLFQQPPETFDGGGRALAILGYSLPGILMFSACSFFLEGINRPMPGMVIALSGNLINFALNWVFVLGHLGAPEMGAAGSALATTITRWCMLAAIATYILSMKDRTKYGALPWFSLHAATLKHMLRLGLPLAFAIGTETACFNMMIYMAGWLGSTELATMYATINFTSFVYMLTLGLSTAASVRVGNAIGRRNAGDVARAGWTAVGLEVAVMGLVASVTAVLAPKIAGAYSQDPLVLPLLTAALTLTTLLFIVDGLQGVLMGALRGTADTLIPTIVYIVSFVVVGLPMGYMIGFLQGAGVPALIWSLIAALIVAAMGLGWRFHYLSSRPEGLWR</sequence>
<feature type="transmembrane region" description="Helical" evidence="2">
    <location>
        <begin position="179"/>
        <end position="201"/>
    </location>
</feature>
<dbReference type="InterPro" id="IPR050222">
    <property type="entry name" value="MATE_MdtK"/>
</dbReference>
<evidence type="ECO:0000256" key="2">
    <source>
        <dbReference type="SAM" id="Phobius"/>
    </source>
</evidence>